<dbReference type="GO" id="GO:0071949">
    <property type="term" value="F:FAD binding"/>
    <property type="evidence" value="ECO:0007669"/>
    <property type="project" value="InterPro"/>
</dbReference>
<accession>A0A420Y5H5</accession>
<dbReference type="InterPro" id="IPR036188">
    <property type="entry name" value="FAD/NAD-bd_sf"/>
</dbReference>
<organism evidence="7 8">
    <name type="scientific">Coniochaeta pulveracea</name>
    <dbReference type="NCBI Taxonomy" id="177199"/>
    <lineage>
        <taxon>Eukaryota</taxon>
        <taxon>Fungi</taxon>
        <taxon>Dikarya</taxon>
        <taxon>Ascomycota</taxon>
        <taxon>Pezizomycotina</taxon>
        <taxon>Sordariomycetes</taxon>
        <taxon>Sordariomycetidae</taxon>
        <taxon>Coniochaetales</taxon>
        <taxon>Coniochaetaceae</taxon>
        <taxon>Coniochaeta</taxon>
    </lineage>
</organism>
<dbReference type="EMBL" id="QVQW01000047">
    <property type="protein sequence ID" value="RKU43097.1"/>
    <property type="molecule type" value="Genomic_DNA"/>
</dbReference>
<comment type="cofactor">
    <cofactor evidence="1">
        <name>FAD</name>
        <dbReference type="ChEBI" id="CHEBI:57692"/>
    </cofactor>
</comment>
<sequence>MSATKPVLISGAGLASLLLAQSLRLANIPFRIFERDASFVFRAQGYRLRLSTEGLDAIESVLDKETFQRFWDACGKTGGAGLTTYNAVTGEITSQPAQPGRLTSRNGMTIGIARGDMRRIFASNCEDHIEWNKHVTGYEVNDDGVRAVFADGSKSVEGSLLVAGDGIYSKIAKQLSNGKLKVYDTGARGIHGQAPSTAFRELGEGVFMIRDQSRPDGSVSVITNVRSGDMHNPDIELGWTLVGQPGVVKPPNDDYTIIGSHAADIVKELTKSWHPRFKPLFDQMNVKETAFWKITCSTPSGVTEWPNQPRVTLIGDAVHSMTPAGGIGANTAVRDSALLGKLLREAGGFAPGVTEAYEKEMRVYASAAVHQSYSSATGSFGIKIDEESSNTV</sequence>
<dbReference type="OrthoDB" id="655030at2759"/>
<keyword evidence="4" id="KW-0560">Oxidoreductase</keyword>
<evidence type="ECO:0000256" key="1">
    <source>
        <dbReference type="ARBA" id="ARBA00001974"/>
    </source>
</evidence>
<name>A0A420Y5H5_9PEZI</name>
<evidence type="ECO:0000256" key="2">
    <source>
        <dbReference type="ARBA" id="ARBA00022630"/>
    </source>
</evidence>
<evidence type="ECO:0000313" key="7">
    <source>
        <dbReference type="EMBL" id="RKU43097.1"/>
    </source>
</evidence>
<dbReference type="PRINTS" id="PR00420">
    <property type="entry name" value="RNGMNOXGNASE"/>
</dbReference>
<keyword evidence="5" id="KW-0503">Monooxygenase</keyword>
<evidence type="ECO:0000256" key="4">
    <source>
        <dbReference type="ARBA" id="ARBA00023002"/>
    </source>
</evidence>
<gene>
    <name evidence="7" type="ORF">DL546_003709</name>
</gene>
<evidence type="ECO:0000256" key="5">
    <source>
        <dbReference type="ARBA" id="ARBA00023033"/>
    </source>
</evidence>
<dbReference type="Pfam" id="PF01494">
    <property type="entry name" value="FAD_binding_3"/>
    <property type="match status" value="1"/>
</dbReference>
<dbReference type="AlphaFoldDB" id="A0A420Y5H5"/>
<evidence type="ECO:0000259" key="6">
    <source>
        <dbReference type="Pfam" id="PF01494"/>
    </source>
</evidence>
<protein>
    <recommendedName>
        <fullName evidence="6">FAD-binding domain-containing protein</fullName>
    </recommendedName>
</protein>
<dbReference type="PANTHER" id="PTHR47178">
    <property type="entry name" value="MONOOXYGENASE, FAD-BINDING"/>
    <property type="match status" value="1"/>
</dbReference>
<feature type="domain" description="FAD-binding" evidence="6">
    <location>
        <begin position="6"/>
        <end position="371"/>
    </location>
</feature>
<dbReference type="PANTHER" id="PTHR47178:SF5">
    <property type="entry name" value="FAD-BINDING DOMAIN-CONTAINING PROTEIN"/>
    <property type="match status" value="1"/>
</dbReference>
<dbReference type="InterPro" id="IPR002938">
    <property type="entry name" value="FAD-bd"/>
</dbReference>
<evidence type="ECO:0000256" key="3">
    <source>
        <dbReference type="ARBA" id="ARBA00022827"/>
    </source>
</evidence>
<dbReference type="GO" id="GO:0004497">
    <property type="term" value="F:monooxygenase activity"/>
    <property type="evidence" value="ECO:0007669"/>
    <property type="project" value="UniProtKB-KW"/>
</dbReference>
<proteinExistence type="predicted"/>
<keyword evidence="2" id="KW-0285">Flavoprotein</keyword>
<dbReference type="Proteomes" id="UP000275385">
    <property type="component" value="Unassembled WGS sequence"/>
</dbReference>
<dbReference type="STRING" id="177199.A0A420Y5H5"/>
<keyword evidence="8" id="KW-1185">Reference proteome</keyword>
<dbReference type="SUPFAM" id="SSF51905">
    <property type="entry name" value="FAD/NAD(P)-binding domain"/>
    <property type="match status" value="1"/>
</dbReference>
<evidence type="ECO:0000313" key="8">
    <source>
        <dbReference type="Proteomes" id="UP000275385"/>
    </source>
</evidence>
<reference evidence="7 8" key="1">
    <citation type="submission" date="2018-08" db="EMBL/GenBank/DDBJ databases">
        <title>Draft genome of the lignicolous fungus Coniochaeta pulveracea.</title>
        <authorList>
            <person name="Borstlap C.J."/>
            <person name="De Witt R.N."/>
            <person name="Botha A."/>
            <person name="Volschenk H."/>
        </authorList>
    </citation>
    <scope>NUCLEOTIDE SEQUENCE [LARGE SCALE GENOMIC DNA]</scope>
    <source>
        <strain evidence="7 8">CAB683</strain>
    </source>
</reference>
<comment type="caution">
    <text evidence="7">The sequence shown here is derived from an EMBL/GenBank/DDBJ whole genome shotgun (WGS) entry which is preliminary data.</text>
</comment>
<dbReference type="Gene3D" id="3.50.50.60">
    <property type="entry name" value="FAD/NAD(P)-binding domain"/>
    <property type="match status" value="1"/>
</dbReference>
<keyword evidence="3" id="KW-0274">FAD</keyword>